<dbReference type="PANTHER" id="PTHR22916:SF3">
    <property type="entry name" value="UDP-GLCNAC:BETAGAL BETA-1,3-N-ACETYLGLUCOSAMINYLTRANSFERASE-LIKE PROTEIN 1"/>
    <property type="match status" value="1"/>
</dbReference>
<accession>A0A5C5Z974</accession>
<dbReference type="PANTHER" id="PTHR22916">
    <property type="entry name" value="GLYCOSYLTRANSFERASE"/>
    <property type="match status" value="1"/>
</dbReference>
<dbReference type="Gene3D" id="3.90.550.10">
    <property type="entry name" value="Spore Coat Polysaccharide Biosynthesis Protein SpsA, Chain A"/>
    <property type="match status" value="1"/>
</dbReference>
<dbReference type="GO" id="GO:0016758">
    <property type="term" value="F:hexosyltransferase activity"/>
    <property type="evidence" value="ECO:0007669"/>
    <property type="project" value="UniProtKB-ARBA"/>
</dbReference>
<dbReference type="Pfam" id="PF00535">
    <property type="entry name" value="Glycos_transf_2"/>
    <property type="match status" value="1"/>
</dbReference>
<keyword evidence="3" id="KW-1185">Reference proteome</keyword>
<evidence type="ECO:0000259" key="1">
    <source>
        <dbReference type="Pfam" id="PF00535"/>
    </source>
</evidence>
<dbReference type="InterPro" id="IPR001173">
    <property type="entry name" value="Glyco_trans_2-like"/>
</dbReference>
<keyword evidence="2" id="KW-0808">Transferase</keyword>
<protein>
    <submittedName>
        <fullName evidence="2">PGL/p-HBAD biosynthesis glycosyltransferase</fullName>
        <ecNumber evidence="2">2.4.1.-</ecNumber>
    </submittedName>
</protein>
<dbReference type="CDD" id="cd06433">
    <property type="entry name" value="GT_2_WfgS_like"/>
    <property type="match status" value="1"/>
</dbReference>
<feature type="domain" description="Glycosyltransferase 2-like" evidence="1">
    <location>
        <begin position="4"/>
        <end position="131"/>
    </location>
</feature>
<evidence type="ECO:0000313" key="2">
    <source>
        <dbReference type="EMBL" id="TWT83872.1"/>
    </source>
</evidence>
<dbReference type="InterPro" id="IPR029044">
    <property type="entry name" value="Nucleotide-diphossugar_trans"/>
</dbReference>
<sequence length="252" mass="27879">MKVSLITAVYNRQATIASAIRSVAEQDYNDLEYIVVDGMSSDGTDAVVASHSDVVTKSIREPDGGIYDALNKGISASSGDVVGFLHADDLLATPKALSAVAAMFDSGNFDAVYADLFYVDAANPDRVVRYWKSGSYNVGKFRRGWMPPHPTVYVRREIYNQFGMYRTDHGSAADYECMVRLMVAHGIRVGYLPQVTVKMRVGGESNASVANRIAANRADQLAWTLNAMKPPWGLRFTKPLRKLPQYWRKPEA</sequence>
<name>A0A5C5Z974_9BACT</name>
<dbReference type="RefSeq" id="WP_146401302.1">
    <property type="nucleotide sequence ID" value="NZ_SJPJ01000001.1"/>
</dbReference>
<gene>
    <name evidence="2" type="ORF">CA13_53450</name>
</gene>
<evidence type="ECO:0000313" key="3">
    <source>
        <dbReference type="Proteomes" id="UP000315010"/>
    </source>
</evidence>
<reference evidence="2 3" key="1">
    <citation type="submission" date="2019-02" db="EMBL/GenBank/DDBJ databases">
        <title>Deep-cultivation of Planctomycetes and their phenomic and genomic characterization uncovers novel biology.</title>
        <authorList>
            <person name="Wiegand S."/>
            <person name="Jogler M."/>
            <person name="Boedeker C."/>
            <person name="Pinto D."/>
            <person name="Vollmers J."/>
            <person name="Rivas-Marin E."/>
            <person name="Kohn T."/>
            <person name="Peeters S.H."/>
            <person name="Heuer A."/>
            <person name="Rast P."/>
            <person name="Oberbeckmann S."/>
            <person name="Bunk B."/>
            <person name="Jeske O."/>
            <person name="Meyerdierks A."/>
            <person name="Storesund J.E."/>
            <person name="Kallscheuer N."/>
            <person name="Luecker S."/>
            <person name="Lage O.M."/>
            <person name="Pohl T."/>
            <person name="Merkel B.J."/>
            <person name="Hornburger P."/>
            <person name="Mueller R.-W."/>
            <person name="Bruemmer F."/>
            <person name="Labrenz M."/>
            <person name="Spormann A.M."/>
            <person name="Op Den Camp H."/>
            <person name="Overmann J."/>
            <person name="Amann R."/>
            <person name="Jetten M.S.M."/>
            <person name="Mascher T."/>
            <person name="Medema M.H."/>
            <person name="Devos D.P."/>
            <person name="Kaster A.-K."/>
            <person name="Ovreas L."/>
            <person name="Rohde M."/>
            <person name="Galperin M.Y."/>
            <person name="Jogler C."/>
        </authorList>
    </citation>
    <scope>NUCLEOTIDE SEQUENCE [LARGE SCALE GENOMIC DNA]</scope>
    <source>
        <strain evidence="2 3">CA13</strain>
    </source>
</reference>
<dbReference type="OrthoDB" id="9784574at2"/>
<dbReference type="AlphaFoldDB" id="A0A5C5Z974"/>
<dbReference type="EC" id="2.4.1.-" evidence="2"/>
<dbReference type="SUPFAM" id="SSF53448">
    <property type="entry name" value="Nucleotide-diphospho-sugar transferases"/>
    <property type="match status" value="1"/>
</dbReference>
<comment type="caution">
    <text evidence="2">The sequence shown here is derived from an EMBL/GenBank/DDBJ whole genome shotgun (WGS) entry which is preliminary data.</text>
</comment>
<organism evidence="2 3">
    <name type="scientific">Novipirellula herctigrandis</name>
    <dbReference type="NCBI Taxonomy" id="2527986"/>
    <lineage>
        <taxon>Bacteria</taxon>
        <taxon>Pseudomonadati</taxon>
        <taxon>Planctomycetota</taxon>
        <taxon>Planctomycetia</taxon>
        <taxon>Pirellulales</taxon>
        <taxon>Pirellulaceae</taxon>
        <taxon>Novipirellula</taxon>
    </lineage>
</organism>
<dbReference type="EMBL" id="SJPJ01000001">
    <property type="protein sequence ID" value="TWT83872.1"/>
    <property type="molecule type" value="Genomic_DNA"/>
</dbReference>
<keyword evidence="2" id="KW-0328">Glycosyltransferase</keyword>
<proteinExistence type="predicted"/>
<dbReference type="Proteomes" id="UP000315010">
    <property type="component" value="Unassembled WGS sequence"/>
</dbReference>